<dbReference type="InterPro" id="IPR035906">
    <property type="entry name" value="MetI-like_sf"/>
</dbReference>
<dbReference type="RefSeq" id="WP_116073919.1">
    <property type="nucleotide sequence ID" value="NZ_BONB01000052.1"/>
</dbReference>
<dbReference type="InterPro" id="IPR000515">
    <property type="entry name" value="MetI-like"/>
</dbReference>
<dbReference type="EMBL" id="QUMQ01000001">
    <property type="protein sequence ID" value="REG01571.1"/>
    <property type="molecule type" value="Genomic_DNA"/>
</dbReference>
<dbReference type="SUPFAM" id="SSF161098">
    <property type="entry name" value="MetI-like"/>
    <property type="match status" value="1"/>
</dbReference>
<evidence type="ECO:0000313" key="9">
    <source>
        <dbReference type="EMBL" id="REG01571.1"/>
    </source>
</evidence>
<feature type="transmembrane region" description="Helical" evidence="7">
    <location>
        <begin position="195"/>
        <end position="214"/>
    </location>
</feature>
<dbReference type="Gene3D" id="1.10.3720.10">
    <property type="entry name" value="MetI-like"/>
    <property type="match status" value="1"/>
</dbReference>
<evidence type="ECO:0000256" key="2">
    <source>
        <dbReference type="ARBA" id="ARBA00022448"/>
    </source>
</evidence>
<sequence>MTQTAQQAGRPRIRRAPRRLPYLVRQLITLVVTLFAITIVIFGLTAIAGDPARDILGQYATDAQVTAFQQLHHLDQPVVVRYFEWLGGVLHGDLGVSYQSNGPVWDVISPRLGPSIVLVLLSWVLTVVISVPIGLYSGVRLRGKRDASLTFVTLIVAAFPEFVLGLMLAILLGVWLAWLPVDSTAVSYGGLFDSASAYVLPAITIALGTIPYIIRLMRANAREVASETYVRAAVLRGVTEPSLSLRHILPNAAPPVVTALGLQFAGLIGGVVVAETLFGFPGMGQLLAQSAASRDAPVVEAMALLIGAVFVIANLAADAIVVYVTPKLRDTVR</sequence>
<dbReference type="PANTHER" id="PTHR43163">
    <property type="entry name" value="DIPEPTIDE TRANSPORT SYSTEM PERMEASE PROTEIN DPPB-RELATED"/>
    <property type="match status" value="1"/>
</dbReference>
<dbReference type="AlphaFoldDB" id="A0A3E0A5E7"/>
<dbReference type="InterPro" id="IPR045621">
    <property type="entry name" value="BPD_transp_1_N"/>
</dbReference>
<feature type="transmembrane region" description="Helical" evidence="7">
    <location>
        <begin position="22"/>
        <end position="48"/>
    </location>
</feature>
<feature type="transmembrane region" description="Helical" evidence="7">
    <location>
        <begin position="256"/>
        <end position="281"/>
    </location>
</feature>
<keyword evidence="3" id="KW-1003">Cell membrane</keyword>
<evidence type="ECO:0000256" key="1">
    <source>
        <dbReference type="ARBA" id="ARBA00004651"/>
    </source>
</evidence>
<keyword evidence="6 7" id="KW-0472">Membrane</keyword>
<dbReference type="Proteomes" id="UP000256913">
    <property type="component" value="Unassembled WGS sequence"/>
</dbReference>
<evidence type="ECO:0000313" key="10">
    <source>
        <dbReference type="Proteomes" id="UP000256913"/>
    </source>
</evidence>
<feature type="transmembrane region" description="Helical" evidence="7">
    <location>
        <begin position="151"/>
        <end position="175"/>
    </location>
</feature>
<proteinExistence type="inferred from homology"/>
<keyword evidence="4 7" id="KW-0812">Transmembrane</keyword>
<keyword evidence="2 7" id="KW-0813">Transport</keyword>
<dbReference type="GO" id="GO:0005886">
    <property type="term" value="C:plasma membrane"/>
    <property type="evidence" value="ECO:0007669"/>
    <property type="project" value="UniProtKB-SubCell"/>
</dbReference>
<name>A0A3E0A5E7_9ACTN</name>
<dbReference type="GO" id="GO:0055085">
    <property type="term" value="P:transmembrane transport"/>
    <property type="evidence" value="ECO:0007669"/>
    <property type="project" value="InterPro"/>
</dbReference>
<reference evidence="9 10" key="1">
    <citation type="submission" date="2018-08" db="EMBL/GenBank/DDBJ databases">
        <title>Sequencing the genomes of 1000 actinobacteria strains.</title>
        <authorList>
            <person name="Klenk H.-P."/>
        </authorList>
    </citation>
    <scope>NUCLEOTIDE SEQUENCE [LARGE SCALE GENOMIC DNA]</scope>
    <source>
        <strain evidence="9 10">DSM 44099</strain>
    </source>
</reference>
<keyword evidence="5 7" id="KW-1133">Transmembrane helix</keyword>
<dbReference type="CDD" id="cd06261">
    <property type="entry name" value="TM_PBP2"/>
    <property type="match status" value="1"/>
</dbReference>
<keyword evidence="10" id="KW-1185">Reference proteome</keyword>
<comment type="caution">
    <text evidence="9">The sequence shown here is derived from an EMBL/GenBank/DDBJ whole genome shotgun (WGS) entry which is preliminary data.</text>
</comment>
<evidence type="ECO:0000256" key="6">
    <source>
        <dbReference type="ARBA" id="ARBA00023136"/>
    </source>
</evidence>
<comment type="similarity">
    <text evidence="7">Belongs to the binding-protein-dependent transport system permease family.</text>
</comment>
<protein>
    <submittedName>
        <fullName evidence="9">Peptide/nickel transport system permease protein</fullName>
    </submittedName>
</protein>
<dbReference type="Pfam" id="PF00528">
    <property type="entry name" value="BPD_transp_1"/>
    <property type="match status" value="1"/>
</dbReference>
<evidence type="ECO:0000256" key="7">
    <source>
        <dbReference type="RuleBase" id="RU363032"/>
    </source>
</evidence>
<dbReference type="PROSITE" id="PS50928">
    <property type="entry name" value="ABC_TM1"/>
    <property type="match status" value="1"/>
</dbReference>
<evidence type="ECO:0000256" key="3">
    <source>
        <dbReference type="ARBA" id="ARBA00022475"/>
    </source>
</evidence>
<feature type="transmembrane region" description="Helical" evidence="7">
    <location>
        <begin position="301"/>
        <end position="324"/>
    </location>
</feature>
<feature type="domain" description="ABC transmembrane type-1" evidence="8">
    <location>
        <begin position="112"/>
        <end position="317"/>
    </location>
</feature>
<dbReference type="Pfam" id="PF19300">
    <property type="entry name" value="BPD_transp_1_N"/>
    <property type="match status" value="1"/>
</dbReference>
<evidence type="ECO:0000256" key="4">
    <source>
        <dbReference type="ARBA" id="ARBA00022692"/>
    </source>
</evidence>
<feature type="transmembrane region" description="Helical" evidence="7">
    <location>
        <begin position="116"/>
        <end position="139"/>
    </location>
</feature>
<accession>A0A3E0A5E7</accession>
<comment type="subcellular location">
    <subcellularLocation>
        <location evidence="1 7">Cell membrane</location>
        <topology evidence="1 7">Multi-pass membrane protein</topology>
    </subcellularLocation>
</comment>
<evidence type="ECO:0000256" key="5">
    <source>
        <dbReference type="ARBA" id="ARBA00022989"/>
    </source>
</evidence>
<dbReference type="OrthoDB" id="9809425at2"/>
<organism evidence="9 10">
    <name type="scientific">Asanoa ferruginea</name>
    <dbReference type="NCBI Taxonomy" id="53367"/>
    <lineage>
        <taxon>Bacteria</taxon>
        <taxon>Bacillati</taxon>
        <taxon>Actinomycetota</taxon>
        <taxon>Actinomycetes</taxon>
        <taxon>Micromonosporales</taxon>
        <taxon>Micromonosporaceae</taxon>
        <taxon>Asanoa</taxon>
    </lineage>
</organism>
<gene>
    <name evidence="9" type="ORF">DFJ67_7656</name>
</gene>
<evidence type="ECO:0000259" key="8">
    <source>
        <dbReference type="PROSITE" id="PS50928"/>
    </source>
</evidence>
<dbReference type="PANTHER" id="PTHR43163:SF3">
    <property type="entry name" value="PEPTIDE ABC TRANSPORTER PERMEASE PROTEIN"/>
    <property type="match status" value="1"/>
</dbReference>